<dbReference type="Proteomes" id="UP000316473">
    <property type="component" value="Chromosome"/>
</dbReference>
<dbReference type="AlphaFoldDB" id="A0A4Y1YN56"/>
<dbReference type="SUPFAM" id="SSF46689">
    <property type="entry name" value="Homeodomain-like"/>
    <property type="match status" value="1"/>
</dbReference>
<dbReference type="InterPro" id="IPR009057">
    <property type="entry name" value="Homeodomain-like_sf"/>
</dbReference>
<evidence type="ECO:0000313" key="2">
    <source>
        <dbReference type="Proteomes" id="UP000316473"/>
    </source>
</evidence>
<sequence>MTQNYKPAYPVAFRQQMVELVAAGKSPKQLSQEFGCHYTSIQAWCRAAGVQYRSNQEIDTILMSNGTVLNANERQELLTLRKQLKQVQMERDILAKATAWFANNQG</sequence>
<name>A0A4Y1YN56_9PROT</name>
<dbReference type="EMBL" id="AP019755">
    <property type="protein sequence ID" value="BBL35602.1"/>
    <property type="molecule type" value="Genomic_DNA"/>
</dbReference>
<gene>
    <name evidence="1" type="ORF">Nstercoris_01874</name>
</gene>
<organism evidence="1 2">
    <name type="scientific">Nitrosomonas stercoris</name>
    <dbReference type="NCBI Taxonomy" id="1444684"/>
    <lineage>
        <taxon>Bacteria</taxon>
        <taxon>Pseudomonadati</taxon>
        <taxon>Pseudomonadota</taxon>
        <taxon>Betaproteobacteria</taxon>
        <taxon>Nitrosomonadales</taxon>
        <taxon>Nitrosomonadaceae</taxon>
        <taxon>Nitrosomonas</taxon>
    </lineage>
</organism>
<proteinExistence type="predicted"/>
<dbReference type="Gene3D" id="1.10.10.60">
    <property type="entry name" value="Homeodomain-like"/>
    <property type="match status" value="1"/>
</dbReference>
<keyword evidence="2" id="KW-1185">Reference proteome</keyword>
<evidence type="ECO:0008006" key="3">
    <source>
        <dbReference type="Google" id="ProtNLM"/>
    </source>
</evidence>
<reference evidence="1 2" key="1">
    <citation type="submission" date="2019-06" db="EMBL/GenBank/DDBJ databases">
        <title>Nitrosomonas stercoris KYUHI-S whole genome shotgun sequence.</title>
        <authorList>
            <person name="Nakagawa T."/>
            <person name="Tsuchiya Y."/>
            <person name="Takahashi R."/>
        </authorList>
    </citation>
    <scope>NUCLEOTIDE SEQUENCE [LARGE SCALE GENOMIC DNA]</scope>
    <source>
        <strain evidence="1 2">KYUHI-S</strain>
    </source>
</reference>
<protein>
    <recommendedName>
        <fullName evidence="3">Transposase</fullName>
    </recommendedName>
</protein>
<dbReference type="KEGG" id="nst:Nstercoris_01874"/>
<accession>A0A4Y1YN56</accession>
<evidence type="ECO:0000313" key="1">
    <source>
        <dbReference type="EMBL" id="BBL35602.1"/>
    </source>
</evidence>